<evidence type="ECO:0000313" key="3">
    <source>
        <dbReference type="EMBL" id="PSV01872.1"/>
    </source>
</evidence>
<dbReference type="EMBL" id="PYNF01000001">
    <property type="protein sequence ID" value="PSV01872.1"/>
    <property type="molecule type" value="Genomic_DNA"/>
</dbReference>
<evidence type="ECO:0000256" key="1">
    <source>
        <dbReference type="ARBA" id="ARBA00012528"/>
    </source>
</evidence>
<dbReference type="RefSeq" id="WP_036795186.1">
    <property type="nucleotide sequence ID" value="NZ_JAUZMX010000001.1"/>
</dbReference>
<dbReference type="GeneID" id="29944032"/>
<dbReference type="PANTHER" id="PTHR45138:SF9">
    <property type="entry name" value="DIGUANYLATE CYCLASE DGCM-RELATED"/>
    <property type="match status" value="1"/>
</dbReference>
<dbReference type="InterPro" id="IPR000160">
    <property type="entry name" value="GGDEF_dom"/>
</dbReference>
<organism evidence="3 4">
    <name type="scientific">Photobacterium kishitanii</name>
    <dbReference type="NCBI Taxonomy" id="318456"/>
    <lineage>
        <taxon>Bacteria</taxon>
        <taxon>Pseudomonadati</taxon>
        <taxon>Pseudomonadota</taxon>
        <taxon>Gammaproteobacteria</taxon>
        <taxon>Vibrionales</taxon>
        <taxon>Vibrionaceae</taxon>
        <taxon>Photobacterium</taxon>
    </lineage>
</organism>
<dbReference type="eggNOG" id="COG3706">
    <property type="taxonomic scope" value="Bacteria"/>
</dbReference>
<dbReference type="GO" id="GO:1902201">
    <property type="term" value="P:negative regulation of bacterial-type flagellum-dependent cell motility"/>
    <property type="evidence" value="ECO:0007669"/>
    <property type="project" value="TreeGrafter"/>
</dbReference>
<dbReference type="PANTHER" id="PTHR45138">
    <property type="entry name" value="REGULATORY COMPONENTS OF SENSORY TRANSDUCTION SYSTEM"/>
    <property type="match status" value="1"/>
</dbReference>
<reference evidence="3 4" key="1">
    <citation type="submission" date="2018-01" db="EMBL/GenBank/DDBJ databases">
        <title>Whole genome sequencing of Histamine producing bacteria.</title>
        <authorList>
            <person name="Butler K."/>
        </authorList>
    </citation>
    <scope>NUCLEOTIDE SEQUENCE [LARGE SCALE GENOMIC DNA]</scope>
    <source>
        <strain evidence="3 4">FS-7.2</strain>
    </source>
</reference>
<evidence type="ECO:0000256" key="2">
    <source>
        <dbReference type="ARBA" id="ARBA00034247"/>
    </source>
</evidence>
<name>A0A0B7JDU1_9GAMM</name>
<dbReference type="SMART" id="SM00267">
    <property type="entry name" value="GGDEF"/>
    <property type="match status" value="1"/>
</dbReference>
<comment type="catalytic activity">
    <reaction evidence="2">
        <text>2 GTP = 3',3'-c-di-GMP + 2 diphosphate</text>
        <dbReference type="Rhea" id="RHEA:24898"/>
        <dbReference type="ChEBI" id="CHEBI:33019"/>
        <dbReference type="ChEBI" id="CHEBI:37565"/>
        <dbReference type="ChEBI" id="CHEBI:58805"/>
        <dbReference type="EC" id="2.7.7.65"/>
    </reaction>
</comment>
<dbReference type="GO" id="GO:0043709">
    <property type="term" value="P:cell adhesion involved in single-species biofilm formation"/>
    <property type="evidence" value="ECO:0007669"/>
    <property type="project" value="TreeGrafter"/>
</dbReference>
<evidence type="ECO:0000313" key="4">
    <source>
        <dbReference type="Proteomes" id="UP000241426"/>
    </source>
</evidence>
<sequence>MRTSNKNTNQHPLTLLKIFALFFCMFSSLYLIYNIYHIEKFHQKYITKIQAVYSYTRRFGSYYDNSPEEYKHKSIYTTGNVSLIVNTKSKVKILSDGISKLRSELNQLTNNNIWTIAVFENPADYAHFDPIRPEYLDQFDKYGENSVMHRIVEREGLTNTYQSFYGCNLKLTESYIEDGSQTRIRTLYYPIYNKMHLDALLAIDIKTKVFSEALKKYNKSYLTMINMNDNSNIYKIKGLLPCSQLNPISIGINILSVFKVVFFPALLLTILYSYFNIYLVKKRHNIQRDQMTNFYRRDYYEKKWLKQRNFNLLIIDIDHFKKINDTYGHEVGDDVIRHVAQRINNSIRNKDIAVRWGGEEFIITFTDMTPPQLHIKAGQICHSIASVPILNLSITVSIGGISATDINFNDAYKAADKALYVSKNQGRNQYTIAE</sequence>
<dbReference type="Proteomes" id="UP000241426">
    <property type="component" value="Unassembled WGS sequence"/>
</dbReference>
<dbReference type="Pfam" id="PF00990">
    <property type="entry name" value="GGDEF"/>
    <property type="match status" value="1"/>
</dbReference>
<dbReference type="AlphaFoldDB" id="A0A0B7JDU1"/>
<dbReference type="GO" id="GO:0052621">
    <property type="term" value="F:diguanylate cyclase activity"/>
    <property type="evidence" value="ECO:0007669"/>
    <property type="project" value="UniProtKB-EC"/>
</dbReference>
<dbReference type="GO" id="GO:0005886">
    <property type="term" value="C:plasma membrane"/>
    <property type="evidence" value="ECO:0007669"/>
    <property type="project" value="TreeGrafter"/>
</dbReference>
<proteinExistence type="predicted"/>
<protein>
    <recommendedName>
        <fullName evidence="1">diguanylate cyclase</fullName>
        <ecNumber evidence="1">2.7.7.65</ecNumber>
    </recommendedName>
</protein>
<dbReference type="PROSITE" id="PS50887">
    <property type="entry name" value="GGDEF"/>
    <property type="match status" value="1"/>
</dbReference>
<accession>A0A2T3KP62</accession>
<dbReference type="InterPro" id="IPR043128">
    <property type="entry name" value="Rev_trsase/Diguanyl_cyclase"/>
</dbReference>
<dbReference type="SUPFAM" id="SSF55073">
    <property type="entry name" value="Nucleotide cyclase"/>
    <property type="match status" value="1"/>
</dbReference>
<comment type="caution">
    <text evidence="3">The sequence shown here is derived from an EMBL/GenBank/DDBJ whole genome shotgun (WGS) entry which is preliminary data.</text>
</comment>
<dbReference type="CDD" id="cd01949">
    <property type="entry name" value="GGDEF"/>
    <property type="match status" value="1"/>
</dbReference>
<accession>A0A0B7JDU1</accession>
<dbReference type="EC" id="2.7.7.65" evidence="1"/>
<dbReference type="Gene3D" id="3.30.70.270">
    <property type="match status" value="1"/>
</dbReference>
<dbReference type="NCBIfam" id="TIGR00254">
    <property type="entry name" value="GGDEF"/>
    <property type="match status" value="1"/>
</dbReference>
<dbReference type="InterPro" id="IPR050469">
    <property type="entry name" value="Diguanylate_Cyclase"/>
</dbReference>
<gene>
    <name evidence="3" type="ORF">C9J27_02060</name>
</gene>
<dbReference type="InterPro" id="IPR029787">
    <property type="entry name" value="Nucleotide_cyclase"/>
</dbReference>